<evidence type="ECO:0000256" key="4">
    <source>
        <dbReference type="ARBA" id="ARBA00023136"/>
    </source>
</evidence>
<dbReference type="GO" id="GO:0016765">
    <property type="term" value="F:transferase activity, transferring alkyl or aryl (other than methyl) groups"/>
    <property type="evidence" value="ECO:0007669"/>
    <property type="project" value="InterPro"/>
</dbReference>
<evidence type="ECO:0000256" key="3">
    <source>
        <dbReference type="ARBA" id="ARBA00022989"/>
    </source>
</evidence>
<evidence type="ECO:0000313" key="6">
    <source>
        <dbReference type="EMBL" id="EPQ60001.1"/>
    </source>
</evidence>
<keyword evidence="4 5" id="KW-0472">Membrane</keyword>
<dbReference type="eggNOG" id="ENOG502SV0X">
    <property type="taxonomic scope" value="Eukaryota"/>
</dbReference>
<name>S7QJW9_GLOTA</name>
<dbReference type="InterPro" id="IPR044878">
    <property type="entry name" value="UbiA_sf"/>
</dbReference>
<dbReference type="OrthoDB" id="434972at2759"/>
<keyword evidence="7" id="KW-1185">Reference proteome</keyword>
<dbReference type="Pfam" id="PF01040">
    <property type="entry name" value="UbiA"/>
    <property type="match status" value="1"/>
</dbReference>
<organism evidence="6 7">
    <name type="scientific">Gloeophyllum trabeum (strain ATCC 11539 / FP-39264 / Madison 617)</name>
    <name type="common">Brown rot fungus</name>
    <dbReference type="NCBI Taxonomy" id="670483"/>
    <lineage>
        <taxon>Eukaryota</taxon>
        <taxon>Fungi</taxon>
        <taxon>Dikarya</taxon>
        <taxon>Basidiomycota</taxon>
        <taxon>Agaricomycotina</taxon>
        <taxon>Agaricomycetes</taxon>
        <taxon>Gloeophyllales</taxon>
        <taxon>Gloeophyllaceae</taxon>
        <taxon>Gloeophyllum</taxon>
    </lineage>
</organism>
<evidence type="ECO:0000256" key="5">
    <source>
        <dbReference type="SAM" id="Phobius"/>
    </source>
</evidence>
<gene>
    <name evidence="6" type="ORF">GLOTRDRAFT_123759</name>
</gene>
<accession>S7QJW9</accession>
<reference evidence="6 7" key="1">
    <citation type="journal article" date="2012" name="Science">
        <title>The Paleozoic origin of enzymatic lignin decomposition reconstructed from 31 fungal genomes.</title>
        <authorList>
            <person name="Floudas D."/>
            <person name="Binder M."/>
            <person name="Riley R."/>
            <person name="Barry K."/>
            <person name="Blanchette R.A."/>
            <person name="Henrissat B."/>
            <person name="Martinez A.T."/>
            <person name="Otillar R."/>
            <person name="Spatafora J.W."/>
            <person name="Yadav J.S."/>
            <person name="Aerts A."/>
            <person name="Benoit I."/>
            <person name="Boyd A."/>
            <person name="Carlson A."/>
            <person name="Copeland A."/>
            <person name="Coutinho P.M."/>
            <person name="de Vries R.P."/>
            <person name="Ferreira P."/>
            <person name="Findley K."/>
            <person name="Foster B."/>
            <person name="Gaskell J."/>
            <person name="Glotzer D."/>
            <person name="Gorecki P."/>
            <person name="Heitman J."/>
            <person name="Hesse C."/>
            <person name="Hori C."/>
            <person name="Igarashi K."/>
            <person name="Jurgens J.A."/>
            <person name="Kallen N."/>
            <person name="Kersten P."/>
            <person name="Kohler A."/>
            <person name="Kuees U."/>
            <person name="Kumar T.K.A."/>
            <person name="Kuo A."/>
            <person name="LaButti K."/>
            <person name="Larrondo L.F."/>
            <person name="Lindquist E."/>
            <person name="Ling A."/>
            <person name="Lombard V."/>
            <person name="Lucas S."/>
            <person name="Lundell T."/>
            <person name="Martin R."/>
            <person name="McLaughlin D.J."/>
            <person name="Morgenstern I."/>
            <person name="Morin E."/>
            <person name="Murat C."/>
            <person name="Nagy L.G."/>
            <person name="Nolan M."/>
            <person name="Ohm R.A."/>
            <person name="Patyshakuliyeva A."/>
            <person name="Rokas A."/>
            <person name="Ruiz-Duenas F.J."/>
            <person name="Sabat G."/>
            <person name="Salamov A."/>
            <person name="Samejima M."/>
            <person name="Schmutz J."/>
            <person name="Slot J.C."/>
            <person name="St John F."/>
            <person name="Stenlid J."/>
            <person name="Sun H."/>
            <person name="Sun S."/>
            <person name="Syed K."/>
            <person name="Tsang A."/>
            <person name="Wiebenga A."/>
            <person name="Young D."/>
            <person name="Pisabarro A."/>
            <person name="Eastwood D.C."/>
            <person name="Martin F."/>
            <person name="Cullen D."/>
            <person name="Grigoriev I.V."/>
            <person name="Hibbett D.S."/>
        </authorList>
    </citation>
    <scope>NUCLEOTIDE SEQUENCE [LARGE SCALE GENOMIC DNA]</scope>
    <source>
        <strain evidence="6 7">ATCC 11539</strain>
    </source>
</reference>
<keyword evidence="2 5" id="KW-0812">Transmembrane</keyword>
<evidence type="ECO:0000313" key="7">
    <source>
        <dbReference type="Proteomes" id="UP000030669"/>
    </source>
</evidence>
<dbReference type="HOGENOM" id="CLU_063928_1_0_1"/>
<dbReference type="GeneID" id="19300997"/>
<evidence type="ECO:0008006" key="8">
    <source>
        <dbReference type="Google" id="ProtNLM"/>
    </source>
</evidence>
<dbReference type="InterPro" id="IPR000537">
    <property type="entry name" value="UbiA_prenyltransferase"/>
</dbReference>
<dbReference type="RefSeq" id="XP_007860501.1">
    <property type="nucleotide sequence ID" value="XM_007862310.1"/>
</dbReference>
<evidence type="ECO:0000256" key="2">
    <source>
        <dbReference type="ARBA" id="ARBA00022692"/>
    </source>
</evidence>
<proteinExistence type="predicted"/>
<evidence type="ECO:0000256" key="1">
    <source>
        <dbReference type="ARBA" id="ARBA00004141"/>
    </source>
</evidence>
<dbReference type="AlphaFoldDB" id="S7QJW9"/>
<dbReference type="InterPro" id="IPR050475">
    <property type="entry name" value="Prenyltransferase_related"/>
</dbReference>
<dbReference type="Proteomes" id="UP000030669">
    <property type="component" value="Unassembled WGS sequence"/>
</dbReference>
<dbReference type="PANTHER" id="PTHR42723">
    <property type="entry name" value="CHLOROPHYLL SYNTHASE"/>
    <property type="match status" value="1"/>
</dbReference>
<dbReference type="KEGG" id="gtr:GLOTRDRAFT_123759"/>
<feature type="transmembrane region" description="Helical" evidence="5">
    <location>
        <begin position="6"/>
        <end position="24"/>
    </location>
</feature>
<protein>
    <recommendedName>
        <fullName evidence="8">UbiA prenyltransferase</fullName>
    </recommendedName>
</protein>
<dbReference type="GO" id="GO:0016020">
    <property type="term" value="C:membrane"/>
    <property type="evidence" value="ECO:0007669"/>
    <property type="project" value="UniProtKB-SubCell"/>
</dbReference>
<keyword evidence="3 5" id="KW-1133">Transmembrane helix</keyword>
<comment type="subcellular location">
    <subcellularLocation>
        <location evidence="1">Membrane</location>
        <topology evidence="1">Multi-pass membrane protein</topology>
    </subcellularLocation>
</comment>
<dbReference type="Gene3D" id="1.10.357.140">
    <property type="entry name" value="UbiA prenyltransferase"/>
    <property type="match status" value="1"/>
</dbReference>
<sequence length="244" mass="27284">MSLQSIIIHSACVVVWVTFFVYFADLSNQITGVDEDRINKPDRPIPSKLVTLKGAIGRWAVVLSSFIIIGIFYPAILPETLCLVAVVAFLNLTPAGNHWFGKNCIALTPGMWALLSGCWKINSPLDLTNRSYILTVAVWTGILMPIQDFRDMKGDARVGRRTMQLVYGDITSRRIYACGFVPAAYAVLRVGRLADIAPIPLALTHVYLAYRTMNHDGPRYDHKTYMHFTYLFCAVVASIIVKQK</sequence>
<dbReference type="EMBL" id="KB469296">
    <property type="protein sequence ID" value="EPQ60001.1"/>
    <property type="molecule type" value="Genomic_DNA"/>
</dbReference>
<dbReference type="PANTHER" id="PTHR42723:SF1">
    <property type="entry name" value="CHLOROPHYLL SYNTHASE, CHLOROPLASTIC"/>
    <property type="match status" value="1"/>
</dbReference>
<dbReference type="OMA" id="MWICKIF"/>
<feature type="transmembrane region" description="Helical" evidence="5">
    <location>
        <begin position="56"/>
        <end position="76"/>
    </location>
</feature>
<feature type="transmembrane region" description="Helical" evidence="5">
    <location>
        <begin position="224"/>
        <end position="241"/>
    </location>
</feature>